<name>A0AAV8V4F3_9RHOD</name>
<dbReference type="InterPro" id="IPR039542">
    <property type="entry name" value="Erv_N"/>
</dbReference>
<dbReference type="AlphaFoldDB" id="A0AAV8V4F3"/>
<gene>
    <name evidence="8" type="ORF">NDN08_005586</name>
</gene>
<dbReference type="GO" id="GO:0030134">
    <property type="term" value="C:COPII-coated ER to Golgi transport vesicle"/>
    <property type="evidence" value="ECO:0007669"/>
    <property type="project" value="TreeGrafter"/>
</dbReference>
<reference evidence="8 9" key="1">
    <citation type="journal article" date="2023" name="Nat. Commun.">
        <title>Origin of minicircular mitochondrial genomes in red algae.</title>
        <authorList>
            <person name="Lee Y."/>
            <person name="Cho C.H."/>
            <person name="Lee Y.M."/>
            <person name="Park S.I."/>
            <person name="Yang J.H."/>
            <person name="West J.A."/>
            <person name="Bhattacharya D."/>
            <person name="Yoon H.S."/>
        </authorList>
    </citation>
    <scope>NUCLEOTIDE SEQUENCE [LARGE SCALE GENOMIC DNA]</scope>
    <source>
        <strain evidence="8 9">CCMP1338</strain>
        <tissue evidence="8">Whole cell</tissue>
    </source>
</reference>
<comment type="similarity">
    <text evidence="2">Belongs to the ERGIC family.</text>
</comment>
<evidence type="ECO:0000256" key="1">
    <source>
        <dbReference type="ARBA" id="ARBA00004141"/>
    </source>
</evidence>
<comment type="caution">
    <text evidence="8">The sequence shown here is derived from an EMBL/GenBank/DDBJ whole genome shotgun (WGS) entry which is preliminary data.</text>
</comment>
<dbReference type="InterPro" id="IPR045888">
    <property type="entry name" value="Erv"/>
</dbReference>
<dbReference type="GO" id="GO:0016020">
    <property type="term" value="C:membrane"/>
    <property type="evidence" value="ECO:0007669"/>
    <property type="project" value="UniProtKB-SubCell"/>
</dbReference>
<evidence type="ECO:0000256" key="2">
    <source>
        <dbReference type="ARBA" id="ARBA00005648"/>
    </source>
</evidence>
<dbReference type="Pfam" id="PF07970">
    <property type="entry name" value="COPIIcoated_ERV"/>
    <property type="match status" value="1"/>
</dbReference>
<accession>A0AAV8V4F3</accession>
<organism evidence="8 9">
    <name type="scientific">Rhodosorus marinus</name>
    <dbReference type="NCBI Taxonomy" id="101924"/>
    <lineage>
        <taxon>Eukaryota</taxon>
        <taxon>Rhodophyta</taxon>
        <taxon>Stylonematophyceae</taxon>
        <taxon>Stylonematales</taxon>
        <taxon>Stylonemataceae</taxon>
        <taxon>Rhodosorus</taxon>
    </lineage>
</organism>
<keyword evidence="3" id="KW-0812">Transmembrane</keyword>
<dbReference type="PANTHER" id="PTHR10984">
    <property type="entry name" value="ENDOPLASMIC RETICULUM-GOLGI INTERMEDIATE COMPARTMENT PROTEIN"/>
    <property type="match status" value="1"/>
</dbReference>
<protein>
    <recommendedName>
        <fullName evidence="10">Endoplasmic reticulum vesicle transporter C-terminal domain-containing protein</fullName>
    </recommendedName>
</protein>
<evidence type="ECO:0000256" key="4">
    <source>
        <dbReference type="ARBA" id="ARBA00022989"/>
    </source>
</evidence>
<evidence type="ECO:0000256" key="5">
    <source>
        <dbReference type="ARBA" id="ARBA00023136"/>
    </source>
</evidence>
<feature type="domain" description="Endoplasmic reticulum vesicle transporter N-terminal" evidence="7">
    <location>
        <begin position="2"/>
        <end position="91"/>
    </location>
</feature>
<evidence type="ECO:0000256" key="3">
    <source>
        <dbReference type="ARBA" id="ARBA00022692"/>
    </source>
</evidence>
<comment type="subcellular location">
    <subcellularLocation>
        <location evidence="1">Membrane</location>
        <topology evidence="1">Multi-pass membrane protein</topology>
    </subcellularLocation>
</comment>
<dbReference type="GO" id="GO:0005783">
    <property type="term" value="C:endoplasmic reticulum"/>
    <property type="evidence" value="ECO:0007669"/>
    <property type="project" value="TreeGrafter"/>
</dbReference>
<evidence type="ECO:0000259" key="6">
    <source>
        <dbReference type="Pfam" id="PF07970"/>
    </source>
</evidence>
<dbReference type="InterPro" id="IPR012936">
    <property type="entry name" value="Erv_C"/>
</dbReference>
<evidence type="ECO:0000259" key="7">
    <source>
        <dbReference type="Pfam" id="PF13850"/>
    </source>
</evidence>
<keyword evidence="4" id="KW-1133">Transmembrane helix</keyword>
<dbReference type="Pfam" id="PF13850">
    <property type="entry name" value="ERGIC_N"/>
    <property type="match status" value="1"/>
</dbReference>
<feature type="domain" description="Endoplasmic reticulum vesicle transporter C-terminal" evidence="6">
    <location>
        <begin position="146"/>
        <end position="386"/>
    </location>
</feature>
<evidence type="ECO:0000313" key="8">
    <source>
        <dbReference type="EMBL" id="KAJ8908882.1"/>
    </source>
</evidence>
<keyword evidence="9" id="KW-1185">Reference proteome</keyword>
<evidence type="ECO:0008006" key="10">
    <source>
        <dbReference type="Google" id="ProtNLM"/>
    </source>
</evidence>
<proteinExistence type="inferred from homology"/>
<evidence type="ECO:0000313" key="9">
    <source>
        <dbReference type="Proteomes" id="UP001157974"/>
    </source>
</evidence>
<dbReference type="Proteomes" id="UP001157974">
    <property type="component" value="Unassembled WGS sequence"/>
</dbReference>
<dbReference type="EMBL" id="JAMWBK010000001">
    <property type="protein sequence ID" value="KAJ8908882.1"/>
    <property type="molecule type" value="Genomic_DNA"/>
</dbReference>
<keyword evidence="5" id="KW-0472">Membrane</keyword>
<dbReference type="PANTHER" id="PTHR10984:SF25">
    <property type="entry name" value="ENDOPLASMIC RETICULUM-GOLGI INTERMEDIATE COMPARTMENT PROTEIN 3"/>
    <property type="match status" value="1"/>
</dbReference>
<sequence length="405" mass="45624">MLASLDAFPKTLEDFKERTTRGGWTSVVTSSFILILLIHEITRFCQPEVITSMHVDDSRGGQLHLYIDVDFPYLACASIGIDAIDVSGKDQLEIEHDVYKTPISVNGVEGGKVRSTKAHQMHRTVPEGLPENYCGKCIPGVMKYGTRCCNTCSDVQRAYDDVGLKLPPLDHIEQCVREGHSVPDAEHEQGGCNIRGLLKFAKVAGSFHISPGHSVAFMGMAFRDTSIFLEGTVNLTHTINRFSFGTPTDEFDDEALADDYVAATKATRASQRRHKIKSHWNYETADPLDGVEKISIKTGQYMYYLQVVPTTLRRGYQTVDFEQYSVTEIFRPTEIGPFMEELPGLFFRYDMNPIRVDVQYKRPPFTRFLVRTSAIIGGVFAFSNLIHKLIGLVQDRLRPRTRKAL</sequence>